<dbReference type="Proteomes" id="UP000237082">
    <property type="component" value="Unassembled WGS sequence"/>
</dbReference>
<gene>
    <name evidence="1" type="ORF">C2I19_01580</name>
</gene>
<name>A0A2S5DL03_9NEIS</name>
<organism evidence="1 2">
    <name type="scientific">Chromobacterium alticapitis</name>
    <dbReference type="NCBI Taxonomy" id="2073169"/>
    <lineage>
        <taxon>Bacteria</taxon>
        <taxon>Pseudomonadati</taxon>
        <taxon>Pseudomonadota</taxon>
        <taxon>Betaproteobacteria</taxon>
        <taxon>Neisseriales</taxon>
        <taxon>Chromobacteriaceae</taxon>
        <taxon>Chromobacterium</taxon>
    </lineage>
</organism>
<keyword evidence="2" id="KW-1185">Reference proteome</keyword>
<dbReference type="RefSeq" id="WP_103900974.1">
    <property type="nucleotide sequence ID" value="NZ_PQWB01000008.1"/>
</dbReference>
<sequence>MSIALIDAEARGAAALTRREPQDGEAGRQWQRQLEAELASHSVCKAIRMGQEETVRFVRDGAEASSNRVLAERDVAAPWVRSGGALAADPSSVGAAARPLLQESAAAKAAAGEAPAWAVKVSASLESGVEEAAAPSRGPVEEAEAALRTWLKPSKITVFSDQGELRVWVRDAKLAAGEIEALGQRLARHVREKGGRLALLAVNGAVVFQGEAASGLHISKQG</sequence>
<reference evidence="2" key="1">
    <citation type="submission" date="2018-02" db="EMBL/GenBank/DDBJ databases">
        <authorList>
            <person name="O'Hara-Hanley K."/>
            <person name="Soby S."/>
        </authorList>
    </citation>
    <scope>NUCLEOTIDE SEQUENCE [LARGE SCALE GENOMIC DNA]</scope>
    <source>
        <strain evidence="2">MWU14-2602</strain>
    </source>
</reference>
<accession>A0A2S5DL03</accession>
<protein>
    <submittedName>
        <fullName evidence="1">Uncharacterized protein</fullName>
    </submittedName>
</protein>
<dbReference type="OrthoDB" id="8596458at2"/>
<dbReference type="AlphaFoldDB" id="A0A2S5DL03"/>
<evidence type="ECO:0000313" key="2">
    <source>
        <dbReference type="Proteomes" id="UP000237082"/>
    </source>
</evidence>
<proteinExistence type="predicted"/>
<evidence type="ECO:0000313" key="1">
    <source>
        <dbReference type="EMBL" id="POZ63770.1"/>
    </source>
</evidence>
<comment type="caution">
    <text evidence="1">The sequence shown here is derived from an EMBL/GenBank/DDBJ whole genome shotgun (WGS) entry which is preliminary data.</text>
</comment>
<dbReference type="EMBL" id="PQWB01000008">
    <property type="protein sequence ID" value="POZ63770.1"/>
    <property type="molecule type" value="Genomic_DNA"/>
</dbReference>